<protein>
    <recommendedName>
        <fullName evidence="16">Metalloendopeptidase</fullName>
        <ecNumber evidence="16">3.4.24.-</ecNumber>
    </recommendedName>
</protein>
<dbReference type="Pfam" id="PF01400">
    <property type="entry name" value="Astacin"/>
    <property type="match status" value="1"/>
</dbReference>
<dbReference type="PANTHER" id="PTHR10127">
    <property type="entry name" value="DISCOIDIN, CUB, EGF, LAMININ , AND ZINC METALLOPROTEASE DOMAIN CONTAINING"/>
    <property type="match status" value="1"/>
</dbReference>
<dbReference type="InterPro" id="IPR034035">
    <property type="entry name" value="Astacin-like_dom"/>
</dbReference>
<evidence type="ECO:0000256" key="1">
    <source>
        <dbReference type="ARBA" id="ARBA00004613"/>
    </source>
</evidence>
<dbReference type="EMBL" id="BMAO01030882">
    <property type="protein sequence ID" value="GFQ70971.1"/>
    <property type="molecule type" value="Genomic_DNA"/>
</dbReference>
<dbReference type="CDD" id="cd04280">
    <property type="entry name" value="ZnMc_astacin_like"/>
    <property type="match status" value="1"/>
</dbReference>
<dbReference type="OrthoDB" id="291007at2759"/>
<dbReference type="PANTHER" id="PTHR10127:SF780">
    <property type="entry name" value="METALLOENDOPEPTIDASE"/>
    <property type="match status" value="1"/>
</dbReference>
<evidence type="ECO:0000256" key="6">
    <source>
        <dbReference type="ARBA" id="ARBA00022723"/>
    </source>
</evidence>
<dbReference type="SMART" id="SM00042">
    <property type="entry name" value="CUB"/>
    <property type="match status" value="1"/>
</dbReference>
<evidence type="ECO:0000256" key="16">
    <source>
        <dbReference type="RuleBase" id="RU361183"/>
    </source>
</evidence>
<dbReference type="PROSITE" id="PS51864">
    <property type="entry name" value="ASTACIN"/>
    <property type="match status" value="1"/>
</dbReference>
<evidence type="ECO:0000313" key="19">
    <source>
        <dbReference type="EMBL" id="GFQ70971.1"/>
    </source>
</evidence>
<dbReference type="InterPro" id="IPR017050">
    <property type="entry name" value="Metallopeptidase_nem"/>
</dbReference>
<evidence type="ECO:0000256" key="5">
    <source>
        <dbReference type="ARBA" id="ARBA00022670"/>
    </source>
</evidence>
<dbReference type="InterPro" id="IPR035914">
    <property type="entry name" value="Sperma_CUB_dom_sf"/>
</dbReference>
<sequence length="478" mass="54543">MIAQFLLALIVLNVYIFSTIKAEGKSDGSIVENEFFPLKGFQILSELNPTKTDDGRQIVEGDIVLPWGIRRKGSKFQEENENKQQEMKGMINILTFWTNGKVSYNFHSSVDDELKKMIIGAMGEWENHTCLTFHEKALDFNFIRFRADKEGCWSMIGRINSIFAGQDVSIGRGCNRTNIIVHEIGHAIGLYHEQSRNDRDGYIHINWHNMPVARYSQFDRGIESPRGVEYDYTSVMHYGPMSFTEKYFQKNTIAALNPLYQTLIGSGLKITFRDSKLVNKMYSCNVKCPNNASQCLNGGFLSPYRNDDQPCHCICPPGATGEFCENLSEPFEYYQLPPCGGNVTEDTEIQTPGYPTRKPPSDSCIWWMQAPKGKRVRVEFVDFSFHSRLDRNESLLHRRCYHERVEIRTKNRYDGDMFCGEDIPPGTVATSKGREFIIIIDTNENVQEGRGLKAKVSIVDQNAVKFSDHTLASLLPIQ</sequence>
<gene>
    <name evidence="19" type="primary">SPAN</name>
    <name evidence="19" type="ORF">TNCT_79441</name>
</gene>
<dbReference type="Gene3D" id="2.60.120.290">
    <property type="entry name" value="Spermadhesin, CUB domain"/>
    <property type="match status" value="1"/>
</dbReference>
<comment type="subunit">
    <text evidence="2">Monomer.</text>
</comment>
<dbReference type="GO" id="GO:0018996">
    <property type="term" value="P:molting cycle, collagen and cuticulin-based cuticle"/>
    <property type="evidence" value="ECO:0007669"/>
    <property type="project" value="InterPro"/>
</dbReference>
<evidence type="ECO:0000256" key="9">
    <source>
        <dbReference type="ARBA" id="ARBA00022833"/>
    </source>
</evidence>
<dbReference type="InterPro" id="IPR000859">
    <property type="entry name" value="CUB_dom"/>
</dbReference>
<proteinExistence type="predicted"/>
<dbReference type="AlphaFoldDB" id="A0A8X6KE31"/>
<comment type="caution">
    <text evidence="19">The sequence shown here is derived from an EMBL/GenBank/DDBJ whole genome shotgun (WGS) entry which is preliminary data.</text>
</comment>
<dbReference type="InterPro" id="IPR024079">
    <property type="entry name" value="MetalloPept_cat_dom_sf"/>
</dbReference>
<feature type="signal peptide" evidence="16">
    <location>
        <begin position="1"/>
        <end position="22"/>
    </location>
</feature>
<comment type="function">
    <text evidence="13">Zinc metalloprotease. Provoques deadhesion of endothelial cells from cell cultures, and also degradation of fibronectin, fibrinogen and gelatin in vitro. Its role in the venom is not fully understood but it might act as a spreading factor that facilitates diffusion of other venom toxins. Alternatively, it might be involved in the proteolytic processing of other venom toxins or it might play a role in extra-oral digestion of prey.</text>
</comment>
<dbReference type="GO" id="GO:0005576">
    <property type="term" value="C:extracellular region"/>
    <property type="evidence" value="ECO:0007669"/>
    <property type="project" value="UniProtKB-SubCell"/>
</dbReference>
<keyword evidence="6 15" id="KW-0479">Metal-binding</keyword>
<evidence type="ECO:0000259" key="17">
    <source>
        <dbReference type="PROSITE" id="PS01180"/>
    </source>
</evidence>
<feature type="active site" evidence="15">
    <location>
        <position position="183"/>
    </location>
</feature>
<dbReference type="CDD" id="cd00041">
    <property type="entry name" value="CUB"/>
    <property type="match status" value="1"/>
</dbReference>
<dbReference type="SMART" id="SM00235">
    <property type="entry name" value="ZnMc"/>
    <property type="match status" value="1"/>
</dbReference>
<feature type="domain" description="CUB" evidence="17">
    <location>
        <begin position="339"/>
        <end position="459"/>
    </location>
</feature>
<dbReference type="GO" id="GO:0006508">
    <property type="term" value="P:proteolysis"/>
    <property type="evidence" value="ECO:0007669"/>
    <property type="project" value="UniProtKB-KW"/>
</dbReference>
<evidence type="ECO:0000256" key="11">
    <source>
        <dbReference type="ARBA" id="ARBA00023157"/>
    </source>
</evidence>
<feature type="binding site" evidence="15">
    <location>
        <position position="182"/>
    </location>
    <ligand>
        <name>Zn(2+)</name>
        <dbReference type="ChEBI" id="CHEBI:29105"/>
        <note>catalytic</note>
    </ligand>
</feature>
<reference evidence="19" key="1">
    <citation type="submission" date="2020-07" db="EMBL/GenBank/DDBJ databases">
        <title>Multicomponent nature underlies the extraordinary mechanical properties of spider dragline silk.</title>
        <authorList>
            <person name="Kono N."/>
            <person name="Nakamura H."/>
            <person name="Mori M."/>
            <person name="Yoshida Y."/>
            <person name="Ohtoshi R."/>
            <person name="Malay A.D."/>
            <person name="Moran D.A.P."/>
            <person name="Tomita M."/>
            <person name="Numata K."/>
            <person name="Arakawa K."/>
        </authorList>
    </citation>
    <scope>NUCLEOTIDE SEQUENCE</scope>
</reference>
<keyword evidence="20" id="KW-1185">Reference proteome</keyword>
<evidence type="ECO:0000256" key="15">
    <source>
        <dbReference type="PROSITE-ProRule" id="PRU01211"/>
    </source>
</evidence>
<feature type="domain" description="Peptidase M12A" evidence="18">
    <location>
        <begin position="88"/>
        <end position="285"/>
    </location>
</feature>
<keyword evidence="3" id="KW-0964">Secreted</keyword>
<dbReference type="Pfam" id="PF00431">
    <property type="entry name" value="CUB"/>
    <property type="match status" value="1"/>
</dbReference>
<dbReference type="Proteomes" id="UP000887116">
    <property type="component" value="Unassembled WGS sequence"/>
</dbReference>
<evidence type="ECO:0000256" key="12">
    <source>
        <dbReference type="ARBA" id="ARBA00023180"/>
    </source>
</evidence>
<feature type="binding site" evidence="15">
    <location>
        <position position="186"/>
    </location>
    <ligand>
        <name>Zn(2+)</name>
        <dbReference type="ChEBI" id="CHEBI:29105"/>
        <note>catalytic</note>
    </ligand>
</feature>
<evidence type="ECO:0000256" key="4">
    <source>
        <dbReference type="ARBA" id="ARBA00022536"/>
    </source>
</evidence>
<evidence type="ECO:0000256" key="13">
    <source>
        <dbReference type="ARBA" id="ARBA00025529"/>
    </source>
</evidence>
<feature type="disulfide bond" evidence="15">
    <location>
        <begin position="152"/>
        <end position="174"/>
    </location>
</feature>
<comment type="caution">
    <text evidence="14">Lacks conserved residue(s) required for the propagation of feature annotation.</text>
</comment>
<dbReference type="PIRSF" id="PIRSF036365">
    <property type="entry name" value="Astacin_nematoda"/>
    <property type="match status" value="1"/>
</dbReference>
<evidence type="ECO:0000256" key="2">
    <source>
        <dbReference type="ARBA" id="ARBA00011245"/>
    </source>
</evidence>
<dbReference type="SUPFAM" id="SSF55486">
    <property type="entry name" value="Metalloproteases ('zincins'), catalytic domain"/>
    <property type="match status" value="1"/>
</dbReference>
<comment type="subcellular location">
    <subcellularLocation>
        <location evidence="1">Secreted</location>
    </subcellularLocation>
</comment>
<organism evidence="19 20">
    <name type="scientific">Trichonephila clavata</name>
    <name type="common">Joro spider</name>
    <name type="synonym">Nephila clavata</name>
    <dbReference type="NCBI Taxonomy" id="2740835"/>
    <lineage>
        <taxon>Eukaryota</taxon>
        <taxon>Metazoa</taxon>
        <taxon>Ecdysozoa</taxon>
        <taxon>Arthropoda</taxon>
        <taxon>Chelicerata</taxon>
        <taxon>Arachnida</taxon>
        <taxon>Araneae</taxon>
        <taxon>Araneomorphae</taxon>
        <taxon>Entelegynae</taxon>
        <taxon>Araneoidea</taxon>
        <taxon>Nephilidae</taxon>
        <taxon>Trichonephila</taxon>
    </lineage>
</organism>
<feature type="chain" id="PRO_5036518006" description="Metalloendopeptidase" evidence="16">
    <location>
        <begin position="23"/>
        <end position="478"/>
    </location>
</feature>
<dbReference type="Gene3D" id="3.40.390.10">
    <property type="entry name" value="Collagenase (Catalytic Domain)"/>
    <property type="match status" value="1"/>
</dbReference>
<feature type="binding site" evidence="15">
    <location>
        <position position="192"/>
    </location>
    <ligand>
        <name>Zn(2+)</name>
        <dbReference type="ChEBI" id="CHEBI:29105"/>
        <note>catalytic</note>
    </ligand>
</feature>
<comment type="cofactor">
    <cofactor evidence="15 16">
        <name>Zn(2+)</name>
        <dbReference type="ChEBI" id="CHEBI:29105"/>
    </cofactor>
    <text evidence="15 16">Binds 1 zinc ion per subunit.</text>
</comment>
<keyword evidence="8 15" id="KW-0378">Hydrolase</keyword>
<keyword evidence="7 16" id="KW-0732">Signal</keyword>
<evidence type="ECO:0000256" key="7">
    <source>
        <dbReference type="ARBA" id="ARBA00022729"/>
    </source>
</evidence>
<keyword evidence="5 15" id="KW-0645">Protease</keyword>
<keyword evidence="4" id="KW-0245">EGF-like domain</keyword>
<dbReference type="InterPro" id="IPR001506">
    <property type="entry name" value="Peptidase_M12A"/>
</dbReference>
<name>A0A8X6KE31_TRICU</name>
<dbReference type="PROSITE" id="PS01180">
    <property type="entry name" value="CUB"/>
    <property type="match status" value="1"/>
</dbReference>
<accession>A0A8X6KE31</accession>
<evidence type="ECO:0000256" key="3">
    <source>
        <dbReference type="ARBA" id="ARBA00022525"/>
    </source>
</evidence>
<evidence type="ECO:0000313" key="20">
    <source>
        <dbReference type="Proteomes" id="UP000887116"/>
    </source>
</evidence>
<dbReference type="InterPro" id="IPR006026">
    <property type="entry name" value="Peptidase_Metallo"/>
</dbReference>
<dbReference type="GO" id="GO:0008270">
    <property type="term" value="F:zinc ion binding"/>
    <property type="evidence" value="ECO:0007669"/>
    <property type="project" value="UniProtKB-UniRule"/>
</dbReference>
<dbReference type="GO" id="GO:0004222">
    <property type="term" value="F:metalloendopeptidase activity"/>
    <property type="evidence" value="ECO:0007669"/>
    <property type="project" value="UniProtKB-UniRule"/>
</dbReference>
<keyword evidence="9 15" id="KW-0862">Zinc</keyword>
<keyword evidence="12" id="KW-0325">Glycoprotein</keyword>
<dbReference type="SUPFAM" id="SSF49854">
    <property type="entry name" value="Spermadhesin, CUB domain"/>
    <property type="match status" value="1"/>
</dbReference>
<evidence type="ECO:0000256" key="14">
    <source>
        <dbReference type="PROSITE-ProRule" id="PRU00059"/>
    </source>
</evidence>
<dbReference type="EC" id="3.4.24.-" evidence="16"/>
<dbReference type="PRINTS" id="PR00480">
    <property type="entry name" value="ASTACIN"/>
</dbReference>
<evidence type="ECO:0000256" key="10">
    <source>
        <dbReference type="ARBA" id="ARBA00023049"/>
    </source>
</evidence>
<keyword evidence="11 15" id="KW-1015">Disulfide bond</keyword>
<evidence type="ECO:0000259" key="18">
    <source>
        <dbReference type="PROSITE" id="PS51864"/>
    </source>
</evidence>
<keyword evidence="10 15" id="KW-0482">Metalloprotease</keyword>
<evidence type="ECO:0000256" key="8">
    <source>
        <dbReference type="ARBA" id="ARBA00022801"/>
    </source>
</evidence>